<reference evidence="1 2" key="1">
    <citation type="submission" date="2017-04" db="EMBL/GenBank/DDBJ databases">
        <authorList>
            <person name="Afonso C.L."/>
            <person name="Miller P.J."/>
            <person name="Scott M.A."/>
            <person name="Spackman E."/>
            <person name="Goraichik I."/>
            <person name="Dimitrov K.M."/>
            <person name="Suarez D.L."/>
            <person name="Swayne D.E."/>
        </authorList>
    </citation>
    <scope>NUCLEOTIDE SEQUENCE [LARGE SCALE GENOMIC DNA]</scope>
    <source>
        <strain evidence="1 2">DSM 43828</strain>
    </source>
</reference>
<evidence type="ECO:0000313" key="2">
    <source>
        <dbReference type="Proteomes" id="UP000192674"/>
    </source>
</evidence>
<dbReference type="RefSeq" id="WP_084424288.1">
    <property type="nucleotide sequence ID" value="NZ_FWXV01000001.1"/>
</dbReference>
<proteinExistence type="predicted"/>
<accession>A0A1W1ZVZ7</accession>
<dbReference type="AlphaFoldDB" id="A0A1W1ZVZ7"/>
<evidence type="ECO:0000313" key="1">
    <source>
        <dbReference type="EMBL" id="SMC52526.1"/>
    </source>
</evidence>
<dbReference type="Proteomes" id="UP000192674">
    <property type="component" value="Unassembled WGS sequence"/>
</dbReference>
<dbReference type="EMBL" id="FWXV01000001">
    <property type="protein sequence ID" value="SMC52526.1"/>
    <property type="molecule type" value="Genomic_DNA"/>
</dbReference>
<keyword evidence="2" id="KW-1185">Reference proteome</keyword>
<sequence length="204" mass="23876">MTATVDLVTEFDRAWADPRNTAIDLPPVNVNQVLRDHYDVEDDLRYTRTNLWDMEIRKASAPDIYLPSVVKPGSAKKWQSDDPDVFTRASEQRLWLNPSEFDLIIEHVQLDHAKQSVYFIGAPDYTTPDGRHLVADTRQPLFHVEHWVEGDETEPVNRWRIVHVTEQPDQAMLDFFAEMGRSVHLRDFIEVHIREVLGYRITRK</sequence>
<dbReference type="OrthoDB" id="255603at2"/>
<gene>
    <name evidence="1" type="ORF">SAMN05661093_00364</name>
</gene>
<organism evidence="1 2">
    <name type="scientific">Kibdelosporangium aridum</name>
    <dbReference type="NCBI Taxonomy" id="2030"/>
    <lineage>
        <taxon>Bacteria</taxon>
        <taxon>Bacillati</taxon>
        <taxon>Actinomycetota</taxon>
        <taxon>Actinomycetes</taxon>
        <taxon>Pseudonocardiales</taxon>
        <taxon>Pseudonocardiaceae</taxon>
        <taxon>Kibdelosporangium</taxon>
    </lineage>
</organism>
<name>A0A1W1ZVZ7_KIBAR</name>
<protein>
    <submittedName>
        <fullName evidence="1">Uncharacterized protein</fullName>
    </submittedName>
</protein>